<gene>
    <name evidence="2" type="ORF">TELCIR_22549</name>
</gene>
<evidence type="ECO:0000256" key="1">
    <source>
        <dbReference type="ARBA" id="ARBA00022441"/>
    </source>
</evidence>
<dbReference type="InterPro" id="IPR006652">
    <property type="entry name" value="Kelch_1"/>
</dbReference>
<dbReference type="Proteomes" id="UP000230423">
    <property type="component" value="Unassembled WGS sequence"/>
</dbReference>
<dbReference type="EMBL" id="KZ383128">
    <property type="protein sequence ID" value="PIO56057.1"/>
    <property type="molecule type" value="Genomic_DNA"/>
</dbReference>
<sequence>GGISTGLLASMERLNPEETVPVWQLVAEMSNPRNEFGVAVLDNVLYAVGGHSGGTYLKTVER</sequence>
<name>A0A2G9TDM6_TELCI</name>
<dbReference type="InterPro" id="IPR015915">
    <property type="entry name" value="Kelch-typ_b-propeller"/>
</dbReference>
<protein>
    <recommendedName>
        <fullName evidence="4">Kelch repeat protein</fullName>
    </recommendedName>
</protein>
<dbReference type="OrthoDB" id="191037at2759"/>
<keyword evidence="3" id="KW-1185">Reference proteome</keyword>
<proteinExistence type="predicted"/>
<dbReference type="AlphaFoldDB" id="A0A2G9TDM6"/>
<dbReference type="SUPFAM" id="SSF117281">
    <property type="entry name" value="Kelch motif"/>
    <property type="match status" value="1"/>
</dbReference>
<feature type="non-terminal residue" evidence="2">
    <location>
        <position position="62"/>
    </location>
</feature>
<evidence type="ECO:0008006" key="4">
    <source>
        <dbReference type="Google" id="ProtNLM"/>
    </source>
</evidence>
<organism evidence="2 3">
    <name type="scientific">Teladorsagia circumcincta</name>
    <name type="common">Brown stomach worm</name>
    <name type="synonym">Ostertagia circumcincta</name>
    <dbReference type="NCBI Taxonomy" id="45464"/>
    <lineage>
        <taxon>Eukaryota</taxon>
        <taxon>Metazoa</taxon>
        <taxon>Ecdysozoa</taxon>
        <taxon>Nematoda</taxon>
        <taxon>Chromadorea</taxon>
        <taxon>Rhabditida</taxon>
        <taxon>Rhabditina</taxon>
        <taxon>Rhabditomorpha</taxon>
        <taxon>Strongyloidea</taxon>
        <taxon>Trichostrongylidae</taxon>
        <taxon>Teladorsagia</taxon>
    </lineage>
</organism>
<dbReference type="Pfam" id="PF01344">
    <property type="entry name" value="Kelch_1"/>
    <property type="match status" value="1"/>
</dbReference>
<evidence type="ECO:0000313" key="2">
    <source>
        <dbReference type="EMBL" id="PIO56057.1"/>
    </source>
</evidence>
<feature type="non-terminal residue" evidence="2">
    <location>
        <position position="1"/>
    </location>
</feature>
<keyword evidence="1" id="KW-0880">Kelch repeat</keyword>
<accession>A0A2G9TDM6</accession>
<evidence type="ECO:0000313" key="3">
    <source>
        <dbReference type="Proteomes" id="UP000230423"/>
    </source>
</evidence>
<reference evidence="2 3" key="1">
    <citation type="submission" date="2015-09" db="EMBL/GenBank/DDBJ databases">
        <title>Draft genome of the parasitic nematode Teladorsagia circumcincta isolate WARC Sus (inbred).</title>
        <authorList>
            <person name="Mitreva M."/>
        </authorList>
    </citation>
    <scope>NUCLEOTIDE SEQUENCE [LARGE SCALE GENOMIC DNA]</scope>
    <source>
        <strain evidence="2 3">S</strain>
    </source>
</reference>
<dbReference type="Gene3D" id="2.120.10.80">
    <property type="entry name" value="Kelch-type beta propeller"/>
    <property type="match status" value="1"/>
</dbReference>